<dbReference type="PANTHER" id="PTHR43479:SF23">
    <property type="entry name" value="HTH TETR-TYPE DOMAIN-CONTAINING PROTEIN"/>
    <property type="match status" value="1"/>
</dbReference>
<organism evidence="4 5">
    <name type="scientific">Dehalobacterium formicoaceticum</name>
    <dbReference type="NCBI Taxonomy" id="51515"/>
    <lineage>
        <taxon>Bacteria</taxon>
        <taxon>Bacillati</taxon>
        <taxon>Bacillota</taxon>
        <taxon>Clostridia</taxon>
        <taxon>Eubacteriales</taxon>
        <taxon>Peptococcaceae</taxon>
        <taxon>Dehalobacterium</taxon>
    </lineage>
</organism>
<keyword evidence="1 2" id="KW-0238">DNA-binding</keyword>
<protein>
    <submittedName>
        <fullName evidence="4">TetR/AcrR family transcriptional regulator</fullName>
    </submittedName>
</protein>
<evidence type="ECO:0000256" key="2">
    <source>
        <dbReference type="PROSITE-ProRule" id="PRU00335"/>
    </source>
</evidence>
<dbReference type="Pfam" id="PF14278">
    <property type="entry name" value="TetR_C_8"/>
    <property type="match status" value="1"/>
</dbReference>
<dbReference type="EMBL" id="JANPWE010000008">
    <property type="protein sequence ID" value="MCR6546533.1"/>
    <property type="molecule type" value="Genomic_DNA"/>
</dbReference>
<dbReference type="Gene3D" id="1.10.357.10">
    <property type="entry name" value="Tetracycline Repressor, domain 2"/>
    <property type="match status" value="1"/>
</dbReference>
<proteinExistence type="predicted"/>
<dbReference type="Pfam" id="PF00440">
    <property type="entry name" value="TetR_N"/>
    <property type="match status" value="1"/>
</dbReference>
<feature type="DNA-binding region" description="H-T-H motif" evidence="2">
    <location>
        <begin position="29"/>
        <end position="48"/>
    </location>
</feature>
<name>A0ABT1Y7K1_9FIRM</name>
<dbReference type="Proteomes" id="UP001524944">
    <property type="component" value="Unassembled WGS sequence"/>
</dbReference>
<dbReference type="InterPro" id="IPR050624">
    <property type="entry name" value="HTH-type_Tx_Regulator"/>
</dbReference>
<dbReference type="SUPFAM" id="SSF46689">
    <property type="entry name" value="Homeodomain-like"/>
    <property type="match status" value="1"/>
</dbReference>
<dbReference type="RefSeq" id="WP_089610761.1">
    <property type="nucleotide sequence ID" value="NZ_CP022121.1"/>
</dbReference>
<comment type="caution">
    <text evidence="4">The sequence shown here is derived from an EMBL/GenBank/DDBJ whole genome shotgun (WGS) entry which is preliminary data.</text>
</comment>
<keyword evidence="5" id="KW-1185">Reference proteome</keyword>
<dbReference type="InterPro" id="IPR001647">
    <property type="entry name" value="HTH_TetR"/>
</dbReference>
<dbReference type="PROSITE" id="PS50977">
    <property type="entry name" value="HTH_TETR_2"/>
    <property type="match status" value="1"/>
</dbReference>
<dbReference type="InterPro" id="IPR009057">
    <property type="entry name" value="Homeodomain-like_sf"/>
</dbReference>
<gene>
    <name evidence="4" type="ORF">NVS47_13605</name>
</gene>
<dbReference type="InterPro" id="IPR039532">
    <property type="entry name" value="TetR_C_Firmicutes"/>
</dbReference>
<evidence type="ECO:0000313" key="4">
    <source>
        <dbReference type="EMBL" id="MCR6546533.1"/>
    </source>
</evidence>
<evidence type="ECO:0000256" key="1">
    <source>
        <dbReference type="ARBA" id="ARBA00023125"/>
    </source>
</evidence>
<sequence>MDRRQQKTRDAIFKALSALLETKRYSNITVQEIIDVANIGRSTFYAHFETKDELLKAMCTDIFCHVFSDELMSEKTHDFSDGNNELETKLTHILHHLKDSEKNIVGVLSCESGELFMAYFKGYLTEMFSKYLNEIKVNAPADFVLNHLAGSFAETVKWWIDNKMKYTPEETAQYYLEVSGINRISGQ</sequence>
<reference evidence="4 5" key="1">
    <citation type="submission" date="2022-08" db="EMBL/GenBank/DDBJ databases">
        <title>Proteogenomics of the novel Dehalobacterium formicoaceticum strain EZ94 highlights a key role of methyltransferases during anaerobic dichloromethane degradation.</title>
        <authorList>
            <person name="Wasmund K."/>
        </authorList>
    </citation>
    <scope>NUCLEOTIDE SEQUENCE [LARGE SCALE GENOMIC DNA]</scope>
    <source>
        <strain evidence="4 5">EZ94</strain>
    </source>
</reference>
<evidence type="ECO:0000313" key="5">
    <source>
        <dbReference type="Proteomes" id="UP001524944"/>
    </source>
</evidence>
<accession>A0ABT1Y7K1</accession>
<evidence type="ECO:0000259" key="3">
    <source>
        <dbReference type="PROSITE" id="PS50977"/>
    </source>
</evidence>
<dbReference type="PANTHER" id="PTHR43479">
    <property type="entry name" value="ACREF/ENVCD OPERON REPRESSOR-RELATED"/>
    <property type="match status" value="1"/>
</dbReference>
<feature type="domain" description="HTH tetR-type" evidence="3">
    <location>
        <begin position="6"/>
        <end position="66"/>
    </location>
</feature>